<dbReference type="SUPFAM" id="SSF55144">
    <property type="entry name" value="LigT-like"/>
    <property type="match status" value="1"/>
</dbReference>
<dbReference type="EMBL" id="JBGFTU010000019">
    <property type="protein sequence ID" value="MEZ0166207.1"/>
    <property type="molecule type" value="Genomic_DNA"/>
</dbReference>
<keyword evidence="1" id="KW-0436">Ligase</keyword>
<proteinExistence type="predicted"/>
<dbReference type="InterPro" id="IPR050580">
    <property type="entry name" value="2H_phosphoesterase_YjcG-like"/>
</dbReference>
<gene>
    <name evidence="1" type="ORF">AB2L27_15715</name>
</gene>
<evidence type="ECO:0000313" key="1">
    <source>
        <dbReference type="EMBL" id="MEZ0166207.1"/>
    </source>
</evidence>
<keyword evidence="2" id="KW-1185">Reference proteome</keyword>
<dbReference type="Gene3D" id="3.90.1140.10">
    <property type="entry name" value="Cyclic phosphodiesterase"/>
    <property type="match status" value="1"/>
</dbReference>
<dbReference type="RefSeq" id="WP_370442431.1">
    <property type="nucleotide sequence ID" value="NZ_JBGFTU010000019.1"/>
</dbReference>
<organism evidence="1 2">
    <name type="scientific">Kineococcus halophytocola</name>
    <dbReference type="NCBI Taxonomy" id="3234027"/>
    <lineage>
        <taxon>Bacteria</taxon>
        <taxon>Bacillati</taxon>
        <taxon>Actinomycetota</taxon>
        <taxon>Actinomycetes</taxon>
        <taxon>Kineosporiales</taxon>
        <taxon>Kineosporiaceae</taxon>
        <taxon>Kineococcus</taxon>
    </lineage>
</organism>
<dbReference type="Proteomes" id="UP001565927">
    <property type="component" value="Unassembled WGS sequence"/>
</dbReference>
<sequence>MSGEPSEPLRTIGVSVPVPDPHAAELTAWRDEFGDPLAHAIPPHITLLPPFPLAPGALPAARDHLEAVAAAGAPFDVHLRGTATFRPVSPVVFVQLARGISECELLQAAIRTGPLAAEITFPYHPHVTVAHDVEDAALDRAELVLRDWEATFTVKGFSLYEHGADGVWRPREDFTFQQ</sequence>
<dbReference type="Pfam" id="PF13563">
    <property type="entry name" value="2_5_RNA_ligase2"/>
    <property type="match status" value="1"/>
</dbReference>
<dbReference type="PANTHER" id="PTHR40037">
    <property type="entry name" value="PHOSPHOESTERASE YJCG-RELATED"/>
    <property type="match status" value="1"/>
</dbReference>
<protein>
    <submittedName>
        <fullName evidence="1">2'-5' RNA ligase family protein</fullName>
    </submittedName>
</protein>
<reference evidence="1 2" key="1">
    <citation type="submission" date="2024-07" db="EMBL/GenBank/DDBJ databases">
        <authorList>
            <person name="Thanompreechachai J."/>
            <person name="Duangmal K."/>
        </authorList>
    </citation>
    <scope>NUCLEOTIDE SEQUENCE [LARGE SCALE GENOMIC DNA]</scope>
    <source>
        <strain evidence="1 2">LSe6-4</strain>
    </source>
</reference>
<comment type="caution">
    <text evidence="1">The sequence shown here is derived from an EMBL/GenBank/DDBJ whole genome shotgun (WGS) entry which is preliminary data.</text>
</comment>
<dbReference type="PANTHER" id="PTHR40037:SF1">
    <property type="entry name" value="PHOSPHOESTERASE SAOUHSC_00951-RELATED"/>
    <property type="match status" value="1"/>
</dbReference>
<evidence type="ECO:0000313" key="2">
    <source>
        <dbReference type="Proteomes" id="UP001565927"/>
    </source>
</evidence>
<dbReference type="GO" id="GO:0016874">
    <property type="term" value="F:ligase activity"/>
    <property type="evidence" value="ECO:0007669"/>
    <property type="project" value="UniProtKB-KW"/>
</dbReference>
<accession>A0ABV4H5Y7</accession>
<dbReference type="InterPro" id="IPR009097">
    <property type="entry name" value="Cyclic_Pdiesterase"/>
</dbReference>
<name>A0ABV4H5Y7_9ACTN</name>